<feature type="domain" description="GST N-terminal" evidence="2">
    <location>
        <begin position="1"/>
        <end position="82"/>
    </location>
</feature>
<dbReference type="SFLD" id="SFLDS00019">
    <property type="entry name" value="Glutathione_Transferase_(cytos"/>
    <property type="match status" value="1"/>
</dbReference>
<evidence type="ECO:0000313" key="4">
    <source>
        <dbReference type="EMBL" id="QDZ00194.1"/>
    </source>
</evidence>
<dbReference type="PANTHER" id="PTHR42673">
    <property type="entry name" value="MALEYLACETOACETATE ISOMERASE"/>
    <property type="match status" value="1"/>
</dbReference>
<dbReference type="Gene3D" id="3.40.30.10">
    <property type="entry name" value="Glutaredoxin"/>
    <property type="match status" value="1"/>
</dbReference>
<sequence length="214" mass="23407">MKLYTYFRSSAAYRVRIVLGLKGLAWQPEYIHLVNNGGEHRSSSYRAVNPQGLVPALEDGDAVLTQSTAICEYLEERHPEPALLPADAVERAYVRSVMSAVACDIHPLNNLRVLNHLTGPLQLGDDTRIAWYRHWVAVGFAGLEAQLVGAGRTGAFTLGDSPTLADAFLVPQVYNARRFECPLIDFPTITAIADNCNALEPFRVAAPEMQGDAG</sequence>
<protein>
    <submittedName>
        <fullName evidence="4">Maleylacetoacetate isomerase</fullName>
        <ecNumber evidence="4">5.2.1.2</ecNumber>
    </submittedName>
</protein>
<dbReference type="InterPro" id="IPR004045">
    <property type="entry name" value="Glutathione_S-Trfase_N"/>
</dbReference>
<proteinExistence type="inferred from homology"/>
<evidence type="ECO:0000259" key="3">
    <source>
        <dbReference type="PROSITE" id="PS50405"/>
    </source>
</evidence>
<dbReference type="GO" id="GO:0006559">
    <property type="term" value="P:L-phenylalanine catabolic process"/>
    <property type="evidence" value="ECO:0007669"/>
    <property type="project" value="TreeGrafter"/>
</dbReference>
<dbReference type="GO" id="GO:0004364">
    <property type="term" value="F:glutathione transferase activity"/>
    <property type="evidence" value="ECO:0007669"/>
    <property type="project" value="TreeGrafter"/>
</dbReference>
<comment type="similarity">
    <text evidence="1">Belongs to the GST superfamily. Zeta family.</text>
</comment>
<dbReference type="InterPro" id="IPR036282">
    <property type="entry name" value="Glutathione-S-Trfase_C_sf"/>
</dbReference>
<dbReference type="EC" id="5.2.1.2" evidence="4"/>
<name>A0A5B8KWY9_9HYPH</name>
<evidence type="ECO:0000256" key="1">
    <source>
        <dbReference type="ARBA" id="ARBA00010007"/>
    </source>
</evidence>
<dbReference type="Pfam" id="PF13417">
    <property type="entry name" value="GST_N_3"/>
    <property type="match status" value="1"/>
</dbReference>
<dbReference type="EMBL" id="CP042301">
    <property type="protein sequence ID" value="QDZ00194.1"/>
    <property type="molecule type" value="Genomic_DNA"/>
</dbReference>
<dbReference type="KEGG" id="niy:FQ775_07250"/>
<dbReference type="Proteomes" id="UP000321389">
    <property type="component" value="Chromosome"/>
</dbReference>
<dbReference type="OrthoDB" id="509852at2"/>
<dbReference type="SUPFAM" id="SSF52833">
    <property type="entry name" value="Thioredoxin-like"/>
    <property type="match status" value="1"/>
</dbReference>
<dbReference type="PANTHER" id="PTHR42673:SF21">
    <property type="entry name" value="GLUTATHIONE S-TRANSFERASE YFCF"/>
    <property type="match status" value="1"/>
</dbReference>
<organism evidence="4 5">
    <name type="scientific">Nitratireductor mangrovi</name>
    <dbReference type="NCBI Taxonomy" id="2599600"/>
    <lineage>
        <taxon>Bacteria</taxon>
        <taxon>Pseudomonadati</taxon>
        <taxon>Pseudomonadota</taxon>
        <taxon>Alphaproteobacteria</taxon>
        <taxon>Hyphomicrobiales</taxon>
        <taxon>Phyllobacteriaceae</taxon>
        <taxon>Nitratireductor</taxon>
    </lineage>
</organism>
<feature type="domain" description="GST C-terminal" evidence="3">
    <location>
        <begin position="87"/>
        <end position="214"/>
    </location>
</feature>
<gene>
    <name evidence="4" type="primary">maiA</name>
    <name evidence="4" type="ORF">FQ775_07250</name>
</gene>
<dbReference type="InterPro" id="IPR040079">
    <property type="entry name" value="Glutathione_S-Trfase"/>
</dbReference>
<dbReference type="SUPFAM" id="SSF47616">
    <property type="entry name" value="GST C-terminal domain-like"/>
    <property type="match status" value="1"/>
</dbReference>
<dbReference type="InterPro" id="IPR036249">
    <property type="entry name" value="Thioredoxin-like_sf"/>
</dbReference>
<dbReference type="GO" id="GO:0016034">
    <property type="term" value="F:maleylacetoacetate isomerase activity"/>
    <property type="evidence" value="ECO:0007669"/>
    <property type="project" value="UniProtKB-EC"/>
</dbReference>
<keyword evidence="5" id="KW-1185">Reference proteome</keyword>
<dbReference type="InterPro" id="IPR034333">
    <property type="entry name" value="GST_Zeta_N"/>
</dbReference>
<dbReference type="GO" id="GO:0005737">
    <property type="term" value="C:cytoplasm"/>
    <property type="evidence" value="ECO:0007669"/>
    <property type="project" value="InterPro"/>
</dbReference>
<evidence type="ECO:0000313" key="5">
    <source>
        <dbReference type="Proteomes" id="UP000321389"/>
    </source>
</evidence>
<dbReference type="NCBIfam" id="TIGR01262">
    <property type="entry name" value="maiA"/>
    <property type="match status" value="1"/>
</dbReference>
<dbReference type="InterPro" id="IPR010987">
    <property type="entry name" value="Glutathione-S-Trfase_C-like"/>
</dbReference>
<accession>A0A5B8KWY9</accession>
<dbReference type="RefSeq" id="WP_146298843.1">
    <property type="nucleotide sequence ID" value="NZ_CP042301.2"/>
</dbReference>
<dbReference type="CDD" id="cd03042">
    <property type="entry name" value="GST_N_Zeta"/>
    <property type="match status" value="1"/>
</dbReference>
<dbReference type="CDD" id="cd03191">
    <property type="entry name" value="GST_C_Zeta"/>
    <property type="match status" value="1"/>
</dbReference>
<dbReference type="GO" id="GO:0006749">
    <property type="term" value="P:glutathione metabolic process"/>
    <property type="evidence" value="ECO:0007669"/>
    <property type="project" value="TreeGrafter"/>
</dbReference>
<evidence type="ECO:0000259" key="2">
    <source>
        <dbReference type="PROSITE" id="PS50404"/>
    </source>
</evidence>
<reference evidence="4" key="1">
    <citation type="submission" date="2020-04" db="EMBL/GenBank/DDBJ databases">
        <title>Nitratireductor sp. nov. isolated from mangrove soil.</title>
        <authorList>
            <person name="Ye Y."/>
        </authorList>
    </citation>
    <scope>NUCLEOTIDE SEQUENCE</scope>
    <source>
        <strain evidence="4">SY7</strain>
    </source>
</reference>
<dbReference type="Gene3D" id="1.20.1050.10">
    <property type="match status" value="1"/>
</dbReference>
<dbReference type="AlphaFoldDB" id="A0A5B8KWY9"/>
<dbReference type="InterPro" id="IPR005955">
    <property type="entry name" value="GST_Zeta"/>
</dbReference>
<keyword evidence="4" id="KW-0413">Isomerase</keyword>
<dbReference type="SFLD" id="SFLDG00358">
    <property type="entry name" value="Main_(cytGST)"/>
    <property type="match status" value="1"/>
</dbReference>
<dbReference type="InterPro" id="IPR034330">
    <property type="entry name" value="GST_Zeta_C"/>
</dbReference>
<dbReference type="PROSITE" id="PS50404">
    <property type="entry name" value="GST_NTER"/>
    <property type="match status" value="1"/>
</dbReference>
<dbReference type="PROSITE" id="PS50405">
    <property type="entry name" value="GST_CTER"/>
    <property type="match status" value="1"/>
</dbReference>